<dbReference type="EMBL" id="BJXK01000004">
    <property type="protein sequence ID" value="GEM79099.1"/>
    <property type="molecule type" value="Genomic_DNA"/>
</dbReference>
<evidence type="ECO:0000313" key="7">
    <source>
        <dbReference type="EMBL" id="GEM79099.1"/>
    </source>
</evidence>
<dbReference type="InterPro" id="IPR037185">
    <property type="entry name" value="EmrE-like"/>
</dbReference>
<sequence length="306" mass="33095">MSTITKLRTKLGALTCDPTASNKIGIGLALISTLLFTLVAVLVKQLSTSIDVFQILLFRQMIFLAVLLPAIYQNIHIILKPTNIKLHSFRILGAFTALYLGFITVSNIPLADATALGFTQVLFVAVISRIYLAESLTTSRITTIAVGFIGVMLVVQPGFDDSPLLYIALGMLGALGAATAVICVRKVAQVEPKITLLAYQAFFVGAFAFIPSMFTWTWPDPQQLLQLVAVGFLSSIAQWVGISAYRYGQANVISNVEYAKIIYSLLLGFLIFGEQPNSLAIVGMLVVISSSAVPLIIKNRSRAQSC</sequence>
<feature type="transmembrane region" description="Helical" evidence="5">
    <location>
        <begin position="91"/>
        <end position="108"/>
    </location>
</feature>
<evidence type="ECO:0000256" key="5">
    <source>
        <dbReference type="SAM" id="Phobius"/>
    </source>
</evidence>
<dbReference type="PANTHER" id="PTHR22911:SF6">
    <property type="entry name" value="SOLUTE CARRIER FAMILY 35 MEMBER G1"/>
    <property type="match status" value="1"/>
</dbReference>
<keyword evidence="8" id="KW-1185">Reference proteome</keyword>
<evidence type="ECO:0000256" key="1">
    <source>
        <dbReference type="ARBA" id="ARBA00004141"/>
    </source>
</evidence>
<dbReference type="Pfam" id="PF00892">
    <property type="entry name" value="EamA"/>
    <property type="match status" value="2"/>
</dbReference>
<dbReference type="AlphaFoldDB" id="A0A511QP44"/>
<evidence type="ECO:0000256" key="3">
    <source>
        <dbReference type="ARBA" id="ARBA00022989"/>
    </source>
</evidence>
<feature type="domain" description="EamA" evidence="6">
    <location>
        <begin position="166"/>
        <end position="291"/>
    </location>
</feature>
<feature type="transmembrane region" description="Helical" evidence="5">
    <location>
        <begin position="114"/>
        <end position="132"/>
    </location>
</feature>
<feature type="transmembrane region" description="Helical" evidence="5">
    <location>
        <begin position="24"/>
        <end position="43"/>
    </location>
</feature>
<keyword evidence="4 5" id="KW-0472">Membrane</keyword>
<keyword evidence="3 5" id="KW-1133">Transmembrane helix</keyword>
<reference evidence="7 8" key="1">
    <citation type="submission" date="2019-07" db="EMBL/GenBank/DDBJ databases">
        <title>Whole genome shotgun sequence of Vibrio superstes NBRC 103154.</title>
        <authorList>
            <person name="Hosoyama A."/>
            <person name="Uohara A."/>
            <person name="Ohji S."/>
            <person name="Ichikawa N."/>
        </authorList>
    </citation>
    <scope>NUCLEOTIDE SEQUENCE [LARGE SCALE GENOMIC DNA]</scope>
    <source>
        <strain evidence="7 8">NBRC 103154</strain>
    </source>
</reference>
<evidence type="ECO:0000259" key="6">
    <source>
        <dbReference type="Pfam" id="PF00892"/>
    </source>
</evidence>
<dbReference type="InterPro" id="IPR000620">
    <property type="entry name" value="EamA_dom"/>
</dbReference>
<protein>
    <submittedName>
        <fullName evidence="7">Permease</fullName>
    </submittedName>
</protein>
<name>A0A511QP44_9VIBR</name>
<dbReference type="PANTHER" id="PTHR22911">
    <property type="entry name" value="ACYL-MALONYL CONDENSING ENZYME-RELATED"/>
    <property type="match status" value="1"/>
</dbReference>
<dbReference type="GO" id="GO:0016020">
    <property type="term" value="C:membrane"/>
    <property type="evidence" value="ECO:0007669"/>
    <property type="project" value="UniProtKB-SubCell"/>
</dbReference>
<comment type="subcellular location">
    <subcellularLocation>
        <location evidence="1">Membrane</location>
        <topology evidence="1">Multi-pass membrane protein</topology>
    </subcellularLocation>
</comment>
<dbReference type="RefSeq" id="WP_235868844.1">
    <property type="nucleotide sequence ID" value="NZ_BJXK01000004.1"/>
</dbReference>
<feature type="transmembrane region" description="Helical" evidence="5">
    <location>
        <begin position="141"/>
        <end position="159"/>
    </location>
</feature>
<evidence type="ECO:0000256" key="4">
    <source>
        <dbReference type="ARBA" id="ARBA00023136"/>
    </source>
</evidence>
<feature type="transmembrane region" description="Helical" evidence="5">
    <location>
        <begin position="279"/>
        <end position="297"/>
    </location>
</feature>
<feature type="transmembrane region" description="Helical" evidence="5">
    <location>
        <begin position="196"/>
        <end position="218"/>
    </location>
</feature>
<accession>A0A511QP44</accession>
<feature type="domain" description="EamA" evidence="6">
    <location>
        <begin position="24"/>
        <end position="155"/>
    </location>
</feature>
<feature type="transmembrane region" description="Helical" evidence="5">
    <location>
        <begin position="257"/>
        <end position="273"/>
    </location>
</feature>
<comment type="caution">
    <text evidence="7">The sequence shown here is derived from an EMBL/GenBank/DDBJ whole genome shotgun (WGS) entry which is preliminary data.</text>
</comment>
<gene>
    <name evidence="7" type="ORF">VSU01S_13440</name>
</gene>
<feature type="transmembrane region" description="Helical" evidence="5">
    <location>
        <begin position="224"/>
        <end position="245"/>
    </location>
</feature>
<feature type="transmembrane region" description="Helical" evidence="5">
    <location>
        <begin position="165"/>
        <end position="184"/>
    </location>
</feature>
<dbReference type="SUPFAM" id="SSF103481">
    <property type="entry name" value="Multidrug resistance efflux transporter EmrE"/>
    <property type="match status" value="2"/>
</dbReference>
<feature type="transmembrane region" description="Helical" evidence="5">
    <location>
        <begin position="55"/>
        <end position="79"/>
    </location>
</feature>
<keyword evidence="2 5" id="KW-0812">Transmembrane</keyword>
<dbReference type="Proteomes" id="UP000321113">
    <property type="component" value="Unassembled WGS sequence"/>
</dbReference>
<evidence type="ECO:0000256" key="2">
    <source>
        <dbReference type="ARBA" id="ARBA00022692"/>
    </source>
</evidence>
<evidence type="ECO:0000313" key="8">
    <source>
        <dbReference type="Proteomes" id="UP000321113"/>
    </source>
</evidence>
<proteinExistence type="predicted"/>
<organism evidence="7 8">
    <name type="scientific">Vibrio superstes NBRC 103154</name>
    <dbReference type="NCBI Taxonomy" id="1219062"/>
    <lineage>
        <taxon>Bacteria</taxon>
        <taxon>Pseudomonadati</taxon>
        <taxon>Pseudomonadota</taxon>
        <taxon>Gammaproteobacteria</taxon>
        <taxon>Vibrionales</taxon>
        <taxon>Vibrionaceae</taxon>
        <taxon>Vibrio</taxon>
    </lineage>
</organism>